<dbReference type="Pfam" id="PF00577">
    <property type="entry name" value="Usher"/>
    <property type="match status" value="1"/>
</dbReference>
<dbReference type="InterPro" id="IPR037224">
    <property type="entry name" value="PapC_N_sf"/>
</dbReference>
<dbReference type="InterPro" id="IPR000015">
    <property type="entry name" value="Fimb_usher"/>
</dbReference>
<evidence type="ECO:0000256" key="10">
    <source>
        <dbReference type="SAM" id="SignalP"/>
    </source>
</evidence>
<feature type="domain" description="PapC N-terminal" evidence="12">
    <location>
        <begin position="43"/>
        <end position="199"/>
    </location>
</feature>
<dbReference type="GO" id="GO:0009279">
    <property type="term" value="C:cell outer membrane"/>
    <property type="evidence" value="ECO:0007669"/>
    <property type="project" value="UniProtKB-SubCell"/>
</dbReference>
<dbReference type="Gene3D" id="2.60.40.3110">
    <property type="match status" value="1"/>
</dbReference>
<dbReference type="InterPro" id="IPR043142">
    <property type="entry name" value="PapC-like_C_sf"/>
</dbReference>
<evidence type="ECO:0000313" key="14">
    <source>
        <dbReference type="Proteomes" id="UP000078504"/>
    </source>
</evidence>
<dbReference type="Pfam" id="PF13954">
    <property type="entry name" value="PapC_N"/>
    <property type="match status" value="1"/>
</dbReference>
<keyword evidence="9" id="KW-0998">Cell outer membrane</keyword>
<evidence type="ECO:0000256" key="8">
    <source>
        <dbReference type="ARBA" id="ARBA00023136"/>
    </source>
</evidence>
<dbReference type="Pfam" id="PF13953">
    <property type="entry name" value="PapC_C"/>
    <property type="match status" value="1"/>
</dbReference>
<reference evidence="13 14" key="1">
    <citation type="submission" date="2016-04" db="EMBL/GenBank/DDBJ databases">
        <title>ATOL: Assembling a taxonomically balanced genome-scale reconstruction of the evolutionary history of the Enterobacteriaceae.</title>
        <authorList>
            <person name="Plunkett G.III."/>
            <person name="Neeno-Eckwall E.C."/>
            <person name="Glasner J.D."/>
            <person name="Perna N.T."/>
        </authorList>
    </citation>
    <scope>NUCLEOTIDE SEQUENCE [LARGE SCALE GENOMIC DNA]</scope>
    <source>
        <strain evidence="13 14">ATCC 51604</strain>
    </source>
</reference>
<keyword evidence="3" id="KW-0813">Transport</keyword>
<keyword evidence="4" id="KW-1134">Transmembrane beta strand</keyword>
<keyword evidence="8" id="KW-0472">Membrane</keyword>
<evidence type="ECO:0000256" key="1">
    <source>
        <dbReference type="ARBA" id="ARBA00004571"/>
    </source>
</evidence>
<keyword evidence="7 10" id="KW-0732">Signal</keyword>
<evidence type="ECO:0000256" key="9">
    <source>
        <dbReference type="ARBA" id="ARBA00023237"/>
    </source>
</evidence>
<dbReference type="RefSeq" id="WP_167351112.1">
    <property type="nucleotide sequence ID" value="NZ_LXEP01000044.1"/>
</dbReference>
<dbReference type="InterPro" id="IPR025885">
    <property type="entry name" value="PapC_N"/>
</dbReference>
<proteinExistence type="inferred from homology"/>
<dbReference type="SUPFAM" id="SSF141729">
    <property type="entry name" value="FimD N-terminal domain-like"/>
    <property type="match status" value="1"/>
</dbReference>
<dbReference type="Gene3D" id="2.60.40.2070">
    <property type="match status" value="1"/>
</dbReference>
<evidence type="ECO:0000259" key="12">
    <source>
        <dbReference type="Pfam" id="PF13954"/>
    </source>
</evidence>
<comment type="similarity">
    <text evidence="2">Belongs to the fimbrial export usher family.</text>
</comment>
<evidence type="ECO:0000256" key="3">
    <source>
        <dbReference type="ARBA" id="ARBA00022448"/>
    </source>
</evidence>
<dbReference type="EMBL" id="LXEP01000044">
    <property type="protein sequence ID" value="OAT17133.1"/>
    <property type="molecule type" value="Genomic_DNA"/>
</dbReference>
<dbReference type="GO" id="GO:0009297">
    <property type="term" value="P:pilus assembly"/>
    <property type="evidence" value="ECO:0007669"/>
    <property type="project" value="InterPro"/>
</dbReference>
<dbReference type="AlphaFoldDB" id="A0A1B7HNC0"/>
<feature type="domain" description="PapC-like C-terminal" evidence="11">
    <location>
        <begin position="797"/>
        <end position="852"/>
    </location>
</feature>
<comment type="subcellular location">
    <subcellularLocation>
        <location evidence="1">Cell outer membrane</location>
        <topology evidence="1">Multi-pass membrane protein</topology>
    </subcellularLocation>
</comment>
<evidence type="ECO:0008006" key="15">
    <source>
        <dbReference type="Google" id="ProtNLM"/>
    </source>
</evidence>
<evidence type="ECO:0000259" key="11">
    <source>
        <dbReference type="Pfam" id="PF13953"/>
    </source>
</evidence>
<sequence>MDVHVGIFMKKSPRSFQTFHCKPWLLFLVATPFISSAVLADTEFENVFLHKDKAGATPEVFLYRNNVMPGLKKVDIYLNDKLVDQFSIHFIEDKKSRIVTPCLSYELLNTVGIKTSLYQGWKDTEKTSDIGAENTAKAGTAQKCEDVEAHIPSAKVVYDDTLQILSITVPQEAIDSQRFTMISPKEWDNGTPSLRTSYSGYFYRSKLKGMETGDDREEDSSSQSSYVSLNSIASVGPWRFYSIDSFSKDPEQGWESNHDRLYLARDIALLRSKMSVGDLYTYTPSNIMGTVPLRGVTLGTSDRMMLDNQFSYAPVIRGIARTNARLVVRQKNNIVYSTTLTPGPFKIDDLYSAQVGADLNVTVEEADGSKQVFSVPYTSLPNLIRPGAMRYNLAAGQYRADGQPGEKPMVGSGSIEYGFESFTLNNTVLASDKYQSIAVGAAWNVGTIGAFSFDFAQARYQDTWDTNKTVNGSAIRMLYAKQFDSTDTGLQILGYQYRSKDFLDFSEFVDHSNYQDIDGYEYGEEQWDRRRRSRIEMSVNQGLQGNSSLYFSLSQDRFYQNSDKSTSMSGGFGTQIGHANVSVTYTYTKDTDYDDNQISLSISMPLNWGEQQSNYSSLSYGLSRNKDNDYSQSLNYSASALDNRLNYSANVQQDAQKKFSEAASIGYNANAASLTGSASHSDYNDQVSAGISGGVVLYKGGVILSQSLGDTIGIVETPGASGIGVSSNSSVHTDRWGRAIVTYLSPYRYNTINLDTTQTEGVELKESTRKVVPTEGAAVLLRFATRVGRRAMAVVQSTKNIPLGAVAHVKGEKEEAGIVGNNGLTYLSGLEATQDQQINVTWGDSAAQQCSFILPAQTEAQRKQNNWYQKVTVNCR</sequence>
<organism evidence="13 14">
    <name type="scientific">Buttiauxella gaviniae ATCC 51604</name>
    <dbReference type="NCBI Taxonomy" id="1354253"/>
    <lineage>
        <taxon>Bacteria</taxon>
        <taxon>Pseudomonadati</taxon>
        <taxon>Pseudomonadota</taxon>
        <taxon>Gammaproteobacteria</taxon>
        <taxon>Enterobacterales</taxon>
        <taxon>Enterobacteriaceae</taxon>
        <taxon>Buttiauxella</taxon>
    </lineage>
</organism>
<keyword evidence="5" id="KW-1029">Fimbrium biogenesis</keyword>
<dbReference type="InterPro" id="IPR042186">
    <property type="entry name" value="FimD_plug_dom"/>
</dbReference>
<dbReference type="PATRIC" id="fig|1354253.4.peg.4495"/>
<name>A0A1B7HNC0_9ENTR</name>
<evidence type="ECO:0000256" key="2">
    <source>
        <dbReference type="ARBA" id="ARBA00008064"/>
    </source>
</evidence>
<dbReference type="Gene3D" id="3.10.20.410">
    <property type="match status" value="1"/>
</dbReference>
<protein>
    <recommendedName>
        <fullName evidence="15">FimD family fimbriae anchoring protein</fullName>
    </recommendedName>
</protein>
<feature type="signal peptide" evidence="10">
    <location>
        <begin position="1"/>
        <end position="40"/>
    </location>
</feature>
<dbReference type="Gene3D" id="2.60.40.2610">
    <property type="entry name" value="Outer membrane usher protein FimD, plug domain"/>
    <property type="match status" value="1"/>
</dbReference>
<feature type="chain" id="PRO_5008593223" description="FimD family fimbriae anchoring protein" evidence="10">
    <location>
        <begin position="41"/>
        <end position="876"/>
    </location>
</feature>
<gene>
    <name evidence="13" type="ORF">M977_04379</name>
</gene>
<accession>A0A1B7HNC0</accession>
<evidence type="ECO:0000256" key="4">
    <source>
        <dbReference type="ARBA" id="ARBA00022452"/>
    </source>
</evidence>
<dbReference type="PANTHER" id="PTHR30451">
    <property type="entry name" value="OUTER MEMBRANE USHER PROTEIN"/>
    <property type="match status" value="1"/>
</dbReference>
<evidence type="ECO:0000256" key="6">
    <source>
        <dbReference type="ARBA" id="ARBA00022692"/>
    </source>
</evidence>
<dbReference type="Proteomes" id="UP000078504">
    <property type="component" value="Unassembled WGS sequence"/>
</dbReference>
<dbReference type="GO" id="GO:0015473">
    <property type="term" value="F:fimbrial usher porin activity"/>
    <property type="evidence" value="ECO:0007669"/>
    <property type="project" value="InterPro"/>
</dbReference>
<comment type="caution">
    <text evidence="13">The sequence shown here is derived from an EMBL/GenBank/DDBJ whole genome shotgun (WGS) entry which is preliminary data.</text>
</comment>
<evidence type="ECO:0000256" key="7">
    <source>
        <dbReference type="ARBA" id="ARBA00022729"/>
    </source>
</evidence>
<dbReference type="PANTHER" id="PTHR30451:SF21">
    <property type="entry name" value="FIMBRIAL USHER DOMAIN-CONTAINING PROTEIN YDET-RELATED"/>
    <property type="match status" value="1"/>
</dbReference>
<evidence type="ECO:0000256" key="5">
    <source>
        <dbReference type="ARBA" id="ARBA00022558"/>
    </source>
</evidence>
<keyword evidence="6" id="KW-0812">Transmembrane</keyword>
<evidence type="ECO:0000313" key="13">
    <source>
        <dbReference type="EMBL" id="OAT17133.1"/>
    </source>
</evidence>
<dbReference type="InterPro" id="IPR025949">
    <property type="entry name" value="PapC-like_C"/>
</dbReference>